<comment type="caution">
    <text evidence="1">The sequence shown here is derived from an EMBL/GenBank/DDBJ whole genome shotgun (WGS) entry which is preliminary data.</text>
</comment>
<keyword evidence="2" id="KW-1185">Reference proteome</keyword>
<proteinExistence type="predicted"/>
<dbReference type="Proteomes" id="UP000828941">
    <property type="component" value="Chromosome 2"/>
</dbReference>
<sequence length="1306" mass="142720">MAVNKPGNLLSNNAGMAPGLLAQHIHAESPSGVSNAGRNIQNNISIQTGEEFSLVFGLDGIAGRGIPAEPGTSQKHEGMFGLITENSHVRYEGLTNILGLKRMESETVSDFSDFTYAKEPPQEMVNGACINKLRNSQMEDGDSAHGLRKPTGDSTVDLAGIGSSGLPLFRHESSYSNGFSGLGVSDDSQPGKMKFLCSFGGKILPRPSDGKLRYVGGETHIISIRKNISWEELVNKTFGICNQPHTIKYQLPGEDLDALISVSADEDLQNMIEEYHGLERHEGSQKLRIFLIPLGESERSPSFEASTIQQSDPDYHYVVAVNGIVDRSPKQNVGGQSLKNEASQFGKVLNFAPVFQKNSPKALSPLKIKGGYSAFNPEGFFNDSLNFHRSLHQSPPIFPIPILGGGSSTAHNTQLHRNDSILGSTESNTSFITAPLQPDNSNTSSADCRSPQQVAMSLRNNSQLCQQTQLCQPEQHHGGHFGDYHSGKEFGSPLYVNQTDGFSDEIFGANPMHKDEKFHSENPFSCLDNSVCPKSGSTGITDSPNGMPHAFSDSMLHENGTRSGHCSQEGINQFSSWNLTKAQLASMLASGVSQGNPLELQHDSNIIYPEVHGNIPNVESAELIRRQDLPVSSLHPTSFEMNNPIHKDNILPDKKSPIVQTDLSGSSCLVKQGEDSSVTSETMKRNEEKNSILNKDSKPYERTSPAVDMGQENELQLLESFLASNFNANIKAQKEWEQPSEDISPASSATVRCPLGNLVSKTPSDLLDLSQGNSNNNQCSLVEGFFSGQGIEFSVVRNSDLEGSVLKCGENYCGKNPLGDLLFELSIDPVFPKPSQVESSVNLKNTGLHENLTVSSTCLHPAVHPDDCGPSSNLAMNDVQNPSKNDSFKKVPSLLDSDFIMGLESNTKKSNIEDMMKQSNTLEKSNDANQVEPFIKVDVANVASPGIESSSVPSSLRVDEIGCDVLSPSATEVESIVLESEPEDFKDDEVEKNESLSDAMIAEMEASIYGLQIIRNADLEELQELGSGTYGTVYHSKWRGSDVAIKRIKKSCFAGKFSEQERLTKDFWREAQILSTLHHPNVVAFYGIVPDGAGGTLATVTEYMVNGSLRHALLKKDRLLDPRKKLIIAMDAAFGMEYLHSKNIVHFDLKCDNLLVNLRDQKRPICKVGDFGLSRIKRNTLVSGGVRGTLPWMAPELLNGSSSRVSEKVDVFSFGISMWEILTGEEPYAEMHCGVIIGGILNNTLRPTIPERCDPEWKKLMEHCWSHDPENRPSFSEIAGRLRAMSIALQARGHNLARQPKPSASS</sequence>
<organism evidence="1 2">
    <name type="scientific">Bauhinia variegata</name>
    <name type="common">Purple orchid tree</name>
    <name type="synonym">Phanera variegata</name>
    <dbReference type="NCBI Taxonomy" id="167791"/>
    <lineage>
        <taxon>Eukaryota</taxon>
        <taxon>Viridiplantae</taxon>
        <taxon>Streptophyta</taxon>
        <taxon>Embryophyta</taxon>
        <taxon>Tracheophyta</taxon>
        <taxon>Spermatophyta</taxon>
        <taxon>Magnoliopsida</taxon>
        <taxon>eudicotyledons</taxon>
        <taxon>Gunneridae</taxon>
        <taxon>Pentapetalae</taxon>
        <taxon>rosids</taxon>
        <taxon>fabids</taxon>
        <taxon>Fabales</taxon>
        <taxon>Fabaceae</taxon>
        <taxon>Cercidoideae</taxon>
        <taxon>Cercideae</taxon>
        <taxon>Bauhiniinae</taxon>
        <taxon>Bauhinia</taxon>
    </lineage>
</organism>
<name>A0ACB9Q1F7_BAUVA</name>
<reference evidence="1 2" key="1">
    <citation type="journal article" date="2022" name="DNA Res.">
        <title>Chromosomal-level genome assembly of the orchid tree Bauhinia variegata (Leguminosae; Cercidoideae) supports the allotetraploid origin hypothesis of Bauhinia.</title>
        <authorList>
            <person name="Zhong Y."/>
            <person name="Chen Y."/>
            <person name="Zheng D."/>
            <person name="Pang J."/>
            <person name="Liu Y."/>
            <person name="Luo S."/>
            <person name="Meng S."/>
            <person name="Qian L."/>
            <person name="Wei D."/>
            <person name="Dai S."/>
            <person name="Zhou R."/>
        </authorList>
    </citation>
    <scope>NUCLEOTIDE SEQUENCE [LARGE SCALE GENOMIC DNA]</scope>
    <source>
        <strain evidence="1">BV-YZ2020</strain>
    </source>
</reference>
<gene>
    <name evidence="1" type="ORF">L6164_003296</name>
</gene>
<dbReference type="EMBL" id="CM039427">
    <property type="protein sequence ID" value="KAI4354435.1"/>
    <property type="molecule type" value="Genomic_DNA"/>
</dbReference>
<evidence type="ECO:0000313" key="2">
    <source>
        <dbReference type="Proteomes" id="UP000828941"/>
    </source>
</evidence>
<protein>
    <submittedName>
        <fullName evidence="1">Uncharacterized protein</fullName>
    </submittedName>
</protein>
<accession>A0ACB9Q1F7</accession>
<evidence type="ECO:0000313" key="1">
    <source>
        <dbReference type="EMBL" id="KAI4354435.1"/>
    </source>
</evidence>